<accession>A0A2T1LXF2</accession>
<evidence type="ECO:0000313" key="3">
    <source>
        <dbReference type="Proteomes" id="UP000239001"/>
    </source>
</evidence>
<evidence type="ECO:0000256" key="1">
    <source>
        <dbReference type="SAM" id="Phobius"/>
    </source>
</evidence>
<keyword evidence="3" id="KW-1185">Reference proteome</keyword>
<keyword evidence="1" id="KW-0812">Transmembrane</keyword>
<evidence type="ECO:0000313" key="2">
    <source>
        <dbReference type="EMBL" id="PSF36860.1"/>
    </source>
</evidence>
<sequence length="169" mass="18853">MNSISTRNDKSIDWPTLVMFTLGFWLSASLILDLVIMPSLSASGMMAQNGFASAGYSLFGIFNRIELVCAATILSGFLIFSRNHTLIHLRQTWLIALAGVLFVIPLIYTYILTPQMSGLGLSLNAFDTVQTMPTGMIYLHEGYWVLEAIKFIAGLTLLRWCYRDSCRIA</sequence>
<comment type="caution">
    <text evidence="2">The sequence shown here is derived from an EMBL/GenBank/DDBJ whole genome shotgun (WGS) entry which is preliminary data.</text>
</comment>
<reference evidence="2 3" key="1">
    <citation type="submission" date="2018-03" db="EMBL/GenBank/DDBJ databases">
        <title>The ancient ancestry and fast evolution of plastids.</title>
        <authorList>
            <person name="Moore K.R."/>
            <person name="Magnabosco C."/>
            <person name="Momper L."/>
            <person name="Gold D.A."/>
            <person name="Bosak T."/>
            <person name="Fournier G.P."/>
        </authorList>
    </citation>
    <scope>NUCLEOTIDE SEQUENCE [LARGE SCALE GENOMIC DNA]</scope>
    <source>
        <strain evidence="2 3">CCALA 016</strain>
    </source>
</reference>
<feature type="transmembrane region" description="Helical" evidence="1">
    <location>
        <begin position="56"/>
        <end position="80"/>
    </location>
</feature>
<keyword evidence="1" id="KW-1133">Transmembrane helix</keyword>
<organism evidence="2 3">
    <name type="scientific">Aphanothece hegewaldii CCALA 016</name>
    <dbReference type="NCBI Taxonomy" id="2107694"/>
    <lineage>
        <taxon>Bacteria</taxon>
        <taxon>Bacillati</taxon>
        <taxon>Cyanobacteriota</taxon>
        <taxon>Cyanophyceae</taxon>
        <taxon>Oscillatoriophycideae</taxon>
        <taxon>Chroococcales</taxon>
        <taxon>Aphanothecaceae</taxon>
        <taxon>Aphanothece</taxon>
    </lineage>
</organism>
<protein>
    <recommendedName>
        <fullName evidence="4">DUF4149 domain-containing protein</fullName>
    </recommendedName>
</protein>
<dbReference type="OrthoDB" id="463671at2"/>
<dbReference type="Proteomes" id="UP000239001">
    <property type="component" value="Unassembled WGS sequence"/>
</dbReference>
<evidence type="ECO:0008006" key="4">
    <source>
        <dbReference type="Google" id="ProtNLM"/>
    </source>
</evidence>
<reference evidence="2 3" key="2">
    <citation type="submission" date="2018-03" db="EMBL/GenBank/DDBJ databases">
        <authorList>
            <person name="Keele B.F."/>
        </authorList>
    </citation>
    <scope>NUCLEOTIDE SEQUENCE [LARGE SCALE GENOMIC DNA]</scope>
    <source>
        <strain evidence="2 3">CCALA 016</strain>
    </source>
</reference>
<feature type="transmembrane region" description="Helical" evidence="1">
    <location>
        <begin position="142"/>
        <end position="162"/>
    </location>
</feature>
<feature type="transmembrane region" description="Helical" evidence="1">
    <location>
        <begin position="92"/>
        <end position="111"/>
    </location>
</feature>
<feature type="transmembrane region" description="Helical" evidence="1">
    <location>
        <begin position="12"/>
        <end position="36"/>
    </location>
</feature>
<name>A0A2T1LXF2_9CHRO</name>
<dbReference type="EMBL" id="PXOH01000012">
    <property type="protein sequence ID" value="PSF36860.1"/>
    <property type="molecule type" value="Genomic_DNA"/>
</dbReference>
<dbReference type="AlphaFoldDB" id="A0A2T1LXF2"/>
<dbReference type="RefSeq" id="WP_106457232.1">
    <property type="nucleotide sequence ID" value="NZ_PXOH01000012.1"/>
</dbReference>
<keyword evidence="1" id="KW-0472">Membrane</keyword>
<gene>
    <name evidence="2" type="ORF">C7H19_12595</name>
</gene>
<proteinExistence type="predicted"/>